<keyword evidence="4" id="KW-1185">Reference proteome</keyword>
<dbReference type="PROSITE" id="PS51186">
    <property type="entry name" value="GNAT"/>
    <property type="match status" value="1"/>
</dbReference>
<name>A0A7Y3S996_9HYPH</name>
<dbReference type="SUPFAM" id="SSF55729">
    <property type="entry name" value="Acyl-CoA N-acyltransferases (Nat)"/>
    <property type="match status" value="1"/>
</dbReference>
<dbReference type="GO" id="GO:0008080">
    <property type="term" value="F:N-acetyltransferase activity"/>
    <property type="evidence" value="ECO:0007669"/>
    <property type="project" value="InterPro"/>
</dbReference>
<dbReference type="AlphaFoldDB" id="A0A7Y3S996"/>
<dbReference type="CDD" id="cd04301">
    <property type="entry name" value="NAT_SF"/>
    <property type="match status" value="1"/>
</dbReference>
<dbReference type="PANTHER" id="PTHR13947">
    <property type="entry name" value="GNAT FAMILY N-ACETYLTRANSFERASE"/>
    <property type="match status" value="1"/>
</dbReference>
<dbReference type="Proteomes" id="UP000519972">
    <property type="component" value="Unassembled WGS sequence"/>
</dbReference>
<reference evidence="3 4" key="1">
    <citation type="submission" date="2020-02" db="EMBL/GenBank/DDBJ databases">
        <authorList>
            <person name="Sun Q."/>
        </authorList>
    </citation>
    <scope>NUCLEOTIDE SEQUENCE [LARGE SCALE GENOMIC DNA]</scope>
    <source>
        <strain evidence="3 4">CCBAU 03386</strain>
    </source>
</reference>
<dbReference type="Pfam" id="PF00583">
    <property type="entry name" value="Acetyltransf_1"/>
    <property type="match status" value="1"/>
</dbReference>
<evidence type="ECO:0000256" key="1">
    <source>
        <dbReference type="ARBA" id="ARBA00022679"/>
    </source>
</evidence>
<comment type="caution">
    <text evidence="3">The sequence shown here is derived from an EMBL/GenBank/DDBJ whole genome shotgun (WGS) entry which is preliminary data.</text>
</comment>
<sequence length="166" mass="18460">MEVHAIGSRSDFEDALALIDAMGKWDAEQSSQFGVPEVELLEYVYGHTVETLMEKFREPGAGFFLARADGNVAGCAGYSKSNDSIAELQKMYVRTEARGKGAARGLMTACLNGMRDDGYDRVRLETVSFMCEAIALYESFGFKPCDQFREIPASLQPITIFMERKL</sequence>
<dbReference type="RefSeq" id="WP_168311663.1">
    <property type="nucleotide sequence ID" value="NZ_JABFCN010000042.1"/>
</dbReference>
<feature type="domain" description="N-acetyltransferase" evidence="2">
    <location>
        <begin position="22"/>
        <end position="166"/>
    </location>
</feature>
<dbReference type="InterPro" id="IPR016181">
    <property type="entry name" value="Acyl_CoA_acyltransferase"/>
</dbReference>
<organism evidence="3 4">
    <name type="scientific">Rhizobium sophorae</name>
    <dbReference type="NCBI Taxonomy" id="1535242"/>
    <lineage>
        <taxon>Bacteria</taxon>
        <taxon>Pseudomonadati</taxon>
        <taxon>Pseudomonadota</taxon>
        <taxon>Alphaproteobacteria</taxon>
        <taxon>Hyphomicrobiales</taxon>
        <taxon>Rhizobiaceae</taxon>
        <taxon>Rhizobium/Agrobacterium group</taxon>
        <taxon>Rhizobium</taxon>
    </lineage>
</organism>
<dbReference type="InterPro" id="IPR050769">
    <property type="entry name" value="NAT_camello-type"/>
</dbReference>
<evidence type="ECO:0000313" key="4">
    <source>
        <dbReference type="Proteomes" id="UP000519972"/>
    </source>
</evidence>
<proteinExistence type="predicted"/>
<evidence type="ECO:0000259" key="2">
    <source>
        <dbReference type="PROSITE" id="PS51186"/>
    </source>
</evidence>
<accession>A0A7Y3S996</accession>
<evidence type="ECO:0000313" key="3">
    <source>
        <dbReference type="EMBL" id="NNU39277.1"/>
    </source>
</evidence>
<keyword evidence="1 3" id="KW-0808">Transferase</keyword>
<dbReference type="Gene3D" id="3.40.630.30">
    <property type="match status" value="1"/>
</dbReference>
<dbReference type="InterPro" id="IPR000182">
    <property type="entry name" value="GNAT_dom"/>
</dbReference>
<protein>
    <submittedName>
        <fullName evidence="3">GNAT family N-acetyltransferase</fullName>
    </submittedName>
</protein>
<gene>
    <name evidence="3" type="ORF">G9X64_22920</name>
</gene>
<dbReference type="PANTHER" id="PTHR13947:SF37">
    <property type="entry name" value="LD18367P"/>
    <property type="match status" value="1"/>
</dbReference>
<dbReference type="EMBL" id="JABFCN010000042">
    <property type="protein sequence ID" value="NNU39277.1"/>
    <property type="molecule type" value="Genomic_DNA"/>
</dbReference>